<dbReference type="InterPro" id="IPR013783">
    <property type="entry name" value="Ig-like_fold"/>
</dbReference>
<gene>
    <name evidence="6" type="ORF">KM029_21265</name>
</gene>
<dbReference type="InterPro" id="IPR050216">
    <property type="entry name" value="LRR_domain-containing"/>
</dbReference>
<dbReference type="Gene3D" id="3.80.10.10">
    <property type="entry name" value="Ribonuclease Inhibitor"/>
    <property type="match status" value="2"/>
</dbReference>
<keyword evidence="3" id="KW-0677">Repeat</keyword>
<dbReference type="PROSITE" id="PS51450">
    <property type="entry name" value="LRR"/>
    <property type="match status" value="1"/>
</dbReference>
<dbReference type="InterPro" id="IPR036179">
    <property type="entry name" value="Ig-like_dom_sf"/>
</dbReference>
<keyword evidence="4" id="KW-1015">Disulfide bond</keyword>
<dbReference type="Pfam" id="PF18962">
    <property type="entry name" value="Por_Secre_tail"/>
    <property type="match status" value="1"/>
</dbReference>
<dbReference type="RefSeq" id="WP_144075826.1">
    <property type="nucleotide sequence ID" value="NZ_CP076129.1"/>
</dbReference>
<evidence type="ECO:0000313" key="7">
    <source>
        <dbReference type="Proteomes" id="UP000682802"/>
    </source>
</evidence>
<dbReference type="Gene3D" id="2.60.40.10">
    <property type="entry name" value="Immunoglobulins"/>
    <property type="match status" value="1"/>
</dbReference>
<dbReference type="SUPFAM" id="SSF48726">
    <property type="entry name" value="Immunoglobulin"/>
    <property type="match status" value="1"/>
</dbReference>
<dbReference type="PANTHER" id="PTHR48051:SF1">
    <property type="entry name" value="RAS SUPPRESSOR PROTEIN 1"/>
    <property type="match status" value="1"/>
</dbReference>
<evidence type="ECO:0000256" key="1">
    <source>
        <dbReference type="ARBA" id="ARBA00022614"/>
    </source>
</evidence>
<accession>A0ABX8H3K8</accession>
<keyword evidence="1" id="KW-0433">Leucine-rich repeat</keyword>
<dbReference type="PANTHER" id="PTHR48051">
    <property type="match status" value="1"/>
</dbReference>
<reference evidence="6 7" key="1">
    <citation type="submission" date="2021-05" db="EMBL/GenBank/DDBJ databases">
        <title>Comparative genomic studies on the polysaccharide-degrading batcterial strains of the Flammeovirga genus.</title>
        <authorList>
            <person name="Zewei F."/>
            <person name="Zheng Z."/>
            <person name="Yu L."/>
            <person name="Ruyue G."/>
            <person name="Yanhong M."/>
            <person name="Yuanyuan C."/>
            <person name="Jingyan G."/>
            <person name="Wenjun H."/>
        </authorList>
    </citation>
    <scope>NUCLEOTIDE SEQUENCE [LARGE SCALE GENOMIC DNA]</scope>
    <source>
        <strain evidence="6 7">YS10</strain>
    </source>
</reference>
<keyword evidence="7" id="KW-1185">Reference proteome</keyword>
<sequence length="1182" mass="132771">MKRMTFQLLFIITTYCCLSINCLAQRILSFGHNLNENTNNTVLSWDLNGENLNPNATHFRVFISESQTDIPINVNTISEGNQYRITVDFSGFDLPNNAILKLKTTEVTPTLTASQNYIYDNAPPVLNQVEIWSDNDEYGNQIEPGDSVYLRVLANEPVTFVSGSIHSTEFDTKIINQNSITLRKKFSTIDPNYFDPLPFLVTIQDQAGNSTTVSTTTNNSSVNYHVNNGSSNTIISPDQDYFCNLLINTTIIGATSSVDIDGSSLVISPLTSADTPTTDGMLIHWEVSYDDGPWNEIPNSSTHNLYIEAVPTSGSYRYRRVYTYFEDTDISNSIEIEVFDVDSQIVTLYPIDSTYDVNATQGINLSTSVASEEVTIEINGNGVVSNQFFPNQAGVGQHIIHYRIYDEHCEGNYTKTLYVNNEQTALQLNTNYCQFDLPVNLQLAGQLSGFSGLTLSHFSGKGVVHSTQQFDPTRVIDAETIEGGEVTTLIKSYFTDSDHIIRDSIAQKVTVYKPFRLNLSVPHDTLFLQTDAPDFRITANVGLTKPIINYYLDDVLVGTSTYDFSAVSKGVGVYRLKAVLIDHNSCETADDLIIKVSDSPINPTPSTIISSEDSLSLLSLYREMNIPVNVLEPVRNWDYFYTNTDGEIIGLLLYGLGELTTLPHQIGAFKDLEVLKIYNTHLTSISDSLWHLPNLWLLDLSFNLLEDEDIEGINNLPALRTFWVHHNKLTTVPNVNGMTTLYHLFAQNNQINAIDNHLNNVPHLKKLDLSFNQLADMGSSLQNKNELEYLNLSHNEFTEWNYVLSTSIVDINLSDNLLETIQLPTSITQVDLTNNRLFFNDLESVQVQNISYSNQKFDIDFDVVQLELESSYLYEIQNKIDGVSYNWYKDNVLIGSNLSIQNASASDGGKYICIASHSNWTSLTIEVAIINIGVGCDNMHDIVLETDRRTTFCAEEELLITVNSRVNGNDIVYNWYNNDELLSTTTKDISLHEIGNYHLQVTTNNGCIYRSDTVIITQSDTIVIPQLAFRNDRIEIVNIDTTKYYSWYYNNELIAQLDTFIYPSNLGEYKVISTNNTACNSAEGRIIISDESLLTSINSQLLAQNVKVYPIPSIDIINVESPVILSVSNVGLYTLTGNYLDVNFIKKSNQLIIDIQHLKAGIYIMQLSITANKKLYKKIVIN</sequence>
<dbReference type="InterPro" id="IPR007110">
    <property type="entry name" value="Ig-like_dom"/>
</dbReference>
<proteinExistence type="predicted"/>
<dbReference type="InterPro" id="IPR001611">
    <property type="entry name" value="Leu-rich_rpt"/>
</dbReference>
<evidence type="ECO:0000313" key="6">
    <source>
        <dbReference type="EMBL" id="QWG10214.1"/>
    </source>
</evidence>
<organism evidence="6 7">
    <name type="scientific">Flammeovirga kamogawensis</name>
    <dbReference type="NCBI Taxonomy" id="373891"/>
    <lineage>
        <taxon>Bacteria</taxon>
        <taxon>Pseudomonadati</taxon>
        <taxon>Bacteroidota</taxon>
        <taxon>Cytophagia</taxon>
        <taxon>Cytophagales</taxon>
        <taxon>Flammeovirgaceae</taxon>
        <taxon>Flammeovirga</taxon>
    </lineage>
</organism>
<keyword evidence="2" id="KW-0732">Signal</keyword>
<dbReference type="PROSITE" id="PS50835">
    <property type="entry name" value="IG_LIKE"/>
    <property type="match status" value="1"/>
</dbReference>
<evidence type="ECO:0000259" key="5">
    <source>
        <dbReference type="PROSITE" id="PS50835"/>
    </source>
</evidence>
<dbReference type="Proteomes" id="UP000682802">
    <property type="component" value="Chromosome 2"/>
</dbReference>
<name>A0ABX8H3K8_9BACT</name>
<dbReference type="InterPro" id="IPR026444">
    <property type="entry name" value="Secre_tail"/>
</dbReference>
<dbReference type="CDD" id="cd00096">
    <property type="entry name" value="Ig"/>
    <property type="match status" value="1"/>
</dbReference>
<evidence type="ECO:0000256" key="4">
    <source>
        <dbReference type="ARBA" id="ARBA00023157"/>
    </source>
</evidence>
<dbReference type="SUPFAM" id="SSF52058">
    <property type="entry name" value="L domain-like"/>
    <property type="match status" value="1"/>
</dbReference>
<dbReference type="NCBIfam" id="TIGR04183">
    <property type="entry name" value="Por_Secre_tail"/>
    <property type="match status" value="1"/>
</dbReference>
<protein>
    <submittedName>
        <fullName evidence="6">T9SS type A sorting domain-containing protein</fullName>
    </submittedName>
</protein>
<dbReference type="SMART" id="SM00365">
    <property type="entry name" value="LRR_SD22"/>
    <property type="match status" value="4"/>
</dbReference>
<dbReference type="InterPro" id="IPR032675">
    <property type="entry name" value="LRR_dom_sf"/>
</dbReference>
<evidence type="ECO:0000256" key="2">
    <source>
        <dbReference type="ARBA" id="ARBA00022729"/>
    </source>
</evidence>
<evidence type="ECO:0000256" key="3">
    <source>
        <dbReference type="ARBA" id="ARBA00022737"/>
    </source>
</evidence>
<feature type="domain" description="Ig-like" evidence="5">
    <location>
        <begin position="883"/>
        <end position="924"/>
    </location>
</feature>
<dbReference type="EMBL" id="CP076129">
    <property type="protein sequence ID" value="QWG10214.1"/>
    <property type="molecule type" value="Genomic_DNA"/>
</dbReference>